<accession>I0GYN3</accession>
<feature type="compositionally biased region" description="Low complexity" evidence="1">
    <location>
        <begin position="489"/>
        <end position="500"/>
    </location>
</feature>
<protein>
    <submittedName>
        <fullName evidence="3">Uncharacterized protein</fullName>
    </submittedName>
</protein>
<feature type="compositionally biased region" description="Low complexity" evidence="1">
    <location>
        <begin position="291"/>
        <end position="309"/>
    </location>
</feature>
<proteinExistence type="predicted"/>
<dbReference type="KEGG" id="ams:AMIS_6500"/>
<keyword evidence="2" id="KW-0812">Transmembrane</keyword>
<feature type="compositionally biased region" description="Low complexity" evidence="1">
    <location>
        <begin position="375"/>
        <end position="384"/>
    </location>
</feature>
<reference evidence="3 4" key="1">
    <citation type="submission" date="2012-02" db="EMBL/GenBank/DDBJ databases">
        <title>Complete genome sequence of Actinoplanes missouriensis 431 (= NBRC 102363).</title>
        <authorList>
            <person name="Ohnishi Y."/>
            <person name="Ishikawa J."/>
            <person name="Sekine M."/>
            <person name="Hosoyama A."/>
            <person name="Harada T."/>
            <person name="Narita H."/>
            <person name="Hata T."/>
            <person name="Konno Y."/>
            <person name="Tutikane K."/>
            <person name="Fujita N."/>
            <person name="Horinouchi S."/>
            <person name="Hayakawa M."/>
        </authorList>
    </citation>
    <scope>NUCLEOTIDE SEQUENCE [LARGE SCALE GENOMIC DNA]</scope>
    <source>
        <strain evidence="4">ATCC 14538 / DSM 43046 / CBS 188.64 / JCM 3121 / NBRC 102363 / NCIMB 12654 / NRRL B-3342 / UNCC 431</strain>
    </source>
</reference>
<organism evidence="3 4">
    <name type="scientific">Actinoplanes missouriensis (strain ATCC 14538 / DSM 43046 / CBS 188.64 / JCM 3121 / NBRC 102363 / NCIMB 12654 / NRRL B-3342 / UNCC 431)</name>
    <dbReference type="NCBI Taxonomy" id="512565"/>
    <lineage>
        <taxon>Bacteria</taxon>
        <taxon>Bacillati</taxon>
        <taxon>Actinomycetota</taxon>
        <taxon>Actinomycetes</taxon>
        <taxon>Micromonosporales</taxon>
        <taxon>Micromonosporaceae</taxon>
        <taxon>Actinoplanes</taxon>
    </lineage>
</organism>
<evidence type="ECO:0000256" key="2">
    <source>
        <dbReference type="SAM" id="Phobius"/>
    </source>
</evidence>
<dbReference type="PATRIC" id="fig|512565.3.peg.652"/>
<feature type="region of interest" description="Disordered" evidence="1">
    <location>
        <begin position="340"/>
        <end position="615"/>
    </location>
</feature>
<feature type="transmembrane region" description="Helical" evidence="2">
    <location>
        <begin position="149"/>
        <end position="171"/>
    </location>
</feature>
<dbReference type="STRING" id="512565.AMIS_6500"/>
<evidence type="ECO:0000313" key="4">
    <source>
        <dbReference type="Proteomes" id="UP000007882"/>
    </source>
</evidence>
<name>I0GYN3_ACTM4</name>
<dbReference type="eggNOG" id="COG0477">
    <property type="taxonomic scope" value="Bacteria"/>
</dbReference>
<feature type="compositionally biased region" description="Polar residues" evidence="1">
    <location>
        <begin position="501"/>
        <end position="516"/>
    </location>
</feature>
<dbReference type="RefSeq" id="WP_014440767.1">
    <property type="nucleotide sequence ID" value="NC_017093.1"/>
</dbReference>
<feature type="compositionally biased region" description="Low complexity" evidence="1">
    <location>
        <begin position="408"/>
        <end position="425"/>
    </location>
</feature>
<feature type="transmembrane region" description="Helical" evidence="2">
    <location>
        <begin position="199"/>
        <end position="217"/>
    </location>
</feature>
<feature type="compositionally biased region" description="Polar residues" evidence="1">
    <location>
        <begin position="445"/>
        <end position="488"/>
    </location>
</feature>
<dbReference type="EMBL" id="AP012319">
    <property type="protein sequence ID" value="BAL85870.1"/>
    <property type="molecule type" value="Genomic_DNA"/>
</dbReference>
<evidence type="ECO:0000256" key="1">
    <source>
        <dbReference type="SAM" id="MobiDB-lite"/>
    </source>
</evidence>
<feature type="transmembrane region" description="Helical" evidence="2">
    <location>
        <begin position="224"/>
        <end position="245"/>
    </location>
</feature>
<feature type="transmembrane region" description="Helical" evidence="2">
    <location>
        <begin position="257"/>
        <end position="278"/>
    </location>
</feature>
<dbReference type="HOGENOM" id="CLU_443884_0_0_11"/>
<feature type="transmembrane region" description="Helical" evidence="2">
    <location>
        <begin position="82"/>
        <end position="101"/>
    </location>
</feature>
<keyword evidence="2" id="KW-0472">Membrane</keyword>
<sequence>MAFWSWVKLLATTTAAAAVVGAGQLGLAYGLSMVRLDRDLDVTASDQWTSQLAWVAWIAMTAAAIGAVVGTGFRPRWRSQPVGAGGALAVGLASGLGALVVLPLTMQPARSAQVAGVDPVFVIGVCAGLGVAVGIFAAWAAAARAVVRWNIAALTVLVWVIGLVAVTPSLLPGHTAAPVRLGVLEGDFLPAVVNDRTPFVTMPLLALFSGLILGLMARGRRMPTSAVALTGLAGPALLTVAYLIAGPGESSGFTFSPYWSAMFAAGAGVLGSVLAVIIRGAPERAHDDEQSTATAASRATSGATSPGAALGDTVPGSIASGNTASGSAASGNTGLGSTASGNIASGATAPTGSDLGPAPLPRRDQAAPSVPGQSAIAAAAAAAAQRPDPQLRPSDTGVVTVADRPHPLADLANQAPANAPNSPFNSGTGTPFGQPPQSPARFSGPPQQSPGQHNPGQQNLSQHNPGQQNPGQHSPGQHSAHQGPGQQSPAPRFAGPAPRFSGQQEAPSQFSGQQEAPSHFSGRQEPAPAPRRGWRGRRQAPENPPASPSGSFDGFATGNPGPRTGIDTAEHPRITPATARPPVVEPTSISGPPPQRGAQGQQDEYVNWVNGLGGA</sequence>
<evidence type="ECO:0000313" key="3">
    <source>
        <dbReference type="EMBL" id="BAL85870.1"/>
    </source>
</evidence>
<feature type="region of interest" description="Disordered" evidence="1">
    <location>
        <begin position="284"/>
        <end position="316"/>
    </location>
</feature>
<dbReference type="AlphaFoldDB" id="I0GYN3"/>
<dbReference type="OrthoDB" id="3331620at2"/>
<dbReference type="Proteomes" id="UP000007882">
    <property type="component" value="Chromosome"/>
</dbReference>
<feature type="transmembrane region" description="Helical" evidence="2">
    <location>
        <begin position="121"/>
        <end position="142"/>
    </location>
</feature>
<keyword evidence="4" id="KW-1185">Reference proteome</keyword>
<keyword evidence="2" id="KW-1133">Transmembrane helix</keyword>
<feature type="transmembrane region" description="Helical" evidence="2">
    <location>
        <begin position="52"/>
        <end position="70"/>
    </location>
</feature>
<gene>
    <name evidence="3" type="ordered locus">AMIS_6500</name>
</gene>